<proteinExistence type="predicted"/>
<dbReference type="OrthoDB" id="9803916at2"/>
<organism evidence="2 3">
    <name type="scientific">Stenotrophobium rhamnosiphilum</name>
    <dbReference type="NCBI Taxonomy" id="2029166"/>
    <lineage>
        <taxon>Bacteria</taxon>
        <taxon>Pseudomonadati</taxon>
        <taxon>Pseudomonadota</taxon>
        <taxon>Gammaproteobacteria</taxon>
        <taxon>Nevskiales</taxon>
        <taxon>Nevskiaceae</taxon>
        <taxon>Stenotrophobium</taxon>
    </lineage>
</organism>
<sequence length="253" mass="28003">MRFASLGSGSRGNGTLVEYGSTRILIDCGFFLREAETRLRRFGVEPETLSGILVTHEHHDHIGGVSRLSRKFKIPVWMTNGTHAGWDDPHVPVLTRFNPNEPFTVGEIEVQPFSVPHDAREPSHFVFIAGGSRLGMVSDAGSVTPFMRECLSGCDALMLEFNYDVEMLRNGPYTAKLQKRVGGEFGHLSNMQAAELLTQIDRSKLQHLVLTHLSEKNNTPGLALSAAAQAIDDAPSWLVCAHQARGLEWREIL</sequence>
<keyword evidence="2" id="KW-0378">Hydrolase</keyword>
<dbReference type="Proteomes" id="UP000244248">
    <property type="component" value="Unassembled WGS sequence"/>
</dbReference>
<dbReference type="PANTHER" id="PTHR47619:SF1">
    <property type="entry name" value="EXODEOXYRIBONUCLEASE WALJ"/>
    <property type="match status" value="1"/>
</dbReference>
<dbReference type="EMBL" id="QANS01000005">
    <property type="protein sequence ID" value="PTU30783.1"/>
    <property type="molecule type" value="Genomic_DNA"/>
</dbReference>
<dbReference type="InterPro" id="IPR036866">
    <property type="entry name" value="RibonucZ/Hydroxyglut_hydro"/>
</dbReference>
<dbReference type="GO" id="GO:0016787">
    <property type="term" value="F:hydrolase activity"/>
    <property type="evidence" value="ECO:0007669"/>
    <property type="project" value="UniProtKB-KW"/>
</dbReference>
<dbReference type="SMART" id="SM00849">
    <property type="entry name" value="Lactamase_B"/>
    <property type="match status" value="1"/>
</dbReference>
<dbReference type="InterPro" id="IPR052533">
    <property type="entry name" value="WalJ/YycJ-like"/>
</dbReference>
<name>A0A2T5MDY4_9GAMM</name>
<evidence type="ECO:0000313" key="2">
    <source>
        <dbReference type="EMBL" id="PTU30783.1"/>
    </source>
</evidence>
<comment type="caution">
    <text evidence="2">The sequence shown here is derived from an EMBL/GenBank/DDBJ whole genome shotgun (WGS) entry which is preliminary data.</text>
</comment>
<dbReference type="SUPFAM" id="SSF56281">
    <property type="entry name" value="Metallo-hydrolase/oxidoreductase"/>
    <property type="match status" value="1"/>
</dbReference>
<evidence type="ECO:0000259" key="1">
    <source>
        <dbReference type="SMART" id="SM00849"/>
    </source>
</evidence>
<accession>A0A2T5MDY4</accession>
<dbReference type="AlphaFoldDB" id="A0A2T5MDY4"/>
<evidence type="ECO:0000313" key="3">
    <source>
        <dbReference type="Proteomes" id="UP000244248"/>
    </source>
</evidence>
<protein>
    <submittedName>
        <fullName evidence="2">MBL fold metallo-hydrolase</fullName>
    </submittedName>
</protein>
<dbReference type="Gene3D" id="3.60.15.10">
    <property type="entry name" value="Ribonuclease Z/Hydroxyacylglutathione hydrolase-like"/>
    <property type="match status" value="1"/>
</dbReference>
<keyword evidence="3" id="KW-1185">Reference proteome</keyword>
<dbReference type="InterPro" id="IPR001279">
    <property type="entry name" value="Metallo-B-lactamas"/>
</dbReference>
<dbReference type="Pfam" id="PF12706">
    <property type="entry name" value="Lactamase_B_2"/>
    <property type="match status" value="1"/>
</dbReference>
<feature type="domain" description="Metallo-beta-lactamase" evidence="1">
    <location>
        <begin position="11"/>
        <end position="187"/>
    </location>
</feature>
<dbReference type="PANTHER" id="PTHR47619">
    <property type="entry name" value="METALLO-HYDROLASE YYCJ-RELATED"/>
    <property type="match status" value="1"/>
</dbReference>
<reference evidence="2 3" key="1">
    <citation type="submission" date="2018-04" db="EMBL/GenBank/DDBJ databases">
        <title>Novel species isolated from glacier.</title>
        <authorList>
            <person name="Liu Q."/>
            <person name="Xin Y.-H."/>
        </authorList>
    </citation>
    <scope>NUCLEOTIDE SEQUENCE [LARGE SCALE GENOMIC DNA]</scope>
    <source>
        <strain evidence="2 3">GT1R17</strain>
    </source>
</reference>
<gene>
    <name evidence="2" type="ORF">CJD38_14195</name>
</gene>